<evidence type="ECO:0000313" key="7">
    <source>
        <dbReference type="EMBL" id="KKN17460.1"/>
    </source>
</evidence>
<name>A0A0F9NDA8_9ZZZZ</name>
<dbReference type="GO" id="GO:0008237">
    <property type="term" value="F:metallopeptidase activity"/>
    <property type="evidence" value="ECO:0007669"/>
    <property type="project" value="UniProtKB-KW"/>
</dbReference>
<dbReference type="EMBL" id="LAZR01003518">
    <property type="protein sequence ID" value="KKN17460.1"/>
    <property type="molecule type" value="Genomic_DNA"/>
</dbReference>
<keyword evidence="5" id="KW-0482">Metalloprotease</keyword>
<keyword evidence="2" id="KW-0479">Metal-binding</keyword>
<dbReference type="InterPro" id="IPR028090">
    <property type="entry name" value="JAB_dom_prok"/>
</dbReference>
<evidence type="ECO:0000259" key="6">
    <source>
        <dbReference type="Pfam" id="PF14464"/>
    </source>
</evidence>
<evidence type="ECO:0000256" key="5">
    <source>
        <dbReference type="ARBA" id="ARBA00023049"/>
    </source>
</evidence>
<protein>
    <recommendedName>
        <fullName evidence="6">JAB domain-containing protein</fullName>
    </recommendedName>
</protein>
<keyword evidence="1" id="KW-0645">Protease</keyword>
<evidence type="ECO:0000256" key="4">
    <source>
        <dbReference type="ARBA" id="ARBA00022833"/>
    </source>
</evidence>
<evidence type="ECO:0000256" key="1">
    <source>
        <dbReference type="ARBA" id="ARBA00022670"/>
    </source>
</evidence>
<evidence type="ECO:0000256" key="3">
    <source>
        <dbReference type="ARBA" id="ARBA00022801"/>
    </source>
</evidence>
<feature type="domain" description="JAB" evidence="6">
    <location>
        <begin position="12"/>
        <end position="111"/>
    </location>
</feature>
<dbReference type="GO" id="GO:0006508">
    <property type="term" value="P:proteolysis"/>
    <property type="evidence" value="ECO:0007669"/>
    <property type="project" value="UniProtKB-KW"/>
</dbReference>
<dbReference type="Gene3D" id="3.40.140.10">
    <property type="entry name" value="Cytidine Deaminase, domain 2"/>
    <property type="match status" value="1"/>
</dbReference>
<sequence>MSVVTRIVVSAEAHATFAHEIEMCSAYETGGILLGGYDSDGAAHVRVATGPGPGARCTRSSVDFDAQFLQAEQDRLMHDRPQLHFLGDWHYHPRGRGKPSRKDRRVLGYLTTDPDYQLGSQAIILIVCPSMQGLRLRGYRSGNRGKAIEIPTGFADLSPM</sequence>
<gene>
    <name evidence="7" type="ORF">LCGC14_0965680</name>
</gene>
<dbReference type="SUPFAM" id="SSF102712">
    <property type="entry name" value="JAB1/MPN domain"/>
    <property type="match status" value="1"/>
</dbReference>
<reference evidence="7" key="1">
    <citation type="journal article" date="2015" name="Nature">
        <title>Complex archaea that bridge the gap between prokaryotes and eukaryotes.</title>
        <authorList>
            <person name="Spang A."/>
            <person name="Saw J.H."/>
            <person name="Jorgensen S.L."/>
            <person name="Zaremba-Niedzwiedzka K."/>
            <person name="Martijn J."/>
            <person name="Lind A.E."/>
            <person name="van Eijk R."/>
            <person name="Schleper C."/>
            <person name="Guy L."/>
            <person name="Ettema T.J."/>
        </authorList>
    </citation>
    <scope>NUCLEOTIDE SEQUENCE</scope>
</reference>
<dbReference type="GO" id="GO:0046872">
    <property type="term" value="F:metal ion binding"/>
    <property type="evidence" value="ECO:0007669"/>
    <property type="project" value="UniProtKB-KW"/>
</dbReference>
<dbReference type="Pfam" id="PF14464">
    <property type="entry name" value="Prok-JAB"/>
    <property type="match status" value="1"/>
</dbReference>
<accession>A0A0F9NDA8</accession>
<keyword evidence="3" id="KW-0378">Hydrolase</keyword>
<dbReference type="AlphaFoldDB" id="A0A0F9NDA8"/>
<proteinExistence type="predicted"/>
<organism evidence="7">
    <name type="scientific">marine sediment metagenome</name>
    <dbReference type="NCBI Taxonomy" id="412755"/>
    <lineage>
        <taxon>unclassified sequences</taxon>
        <taxon>metagenomes</taxon>
        <taxon>ecological metagenomes</taxon>
    </lineage>
</organism>
<comment type="caution">
    <text evidence="7">The sequence shown here is derived from an EMBL/GenBank/DDBJ whole genome shotgun (WGS) entry which is preliminary data.</text>
</comment>
<evidence type="ECO:0000256" key="2">
    <source>
        <dbReference type="ARBA" id="ARBA00022723"/>
    </source>
</evidence>
<keyword evidence="4" id="KW-0862">Zinc</keyword>